<feature type="compositionally biased region" description="Basic and acidic residues" evidence="1">
    <location>
        <begin position="24"/>
        <end position="40"/>
    </location>
</feature>
<feature type="compositionally biased region" description="Basic and acidic residues" evidence="1">
    <location>
        <begin position="1"/>
        <end position="12"/>
    </location>
</feature>
<dbReference type="EMBL" id="JAVREZ010000009">
    <property type="protein sequence ID" value="MDT0483658.1"/>
    <property type="molecule type" value="Genomic_DNA"/>
</dbReference>
<name>A0ABU2VE76_9ACTN</name>
<proteinExistence type="predicted"/>
<reference evidence="3" key="1">
    <citation type="submission" date="2023-07" db="EMBL/GenBank/DDBJ databases">
        <title>30 novel species of actinomycetes from the DSMZ collection.</title>
        <authorList>
            <person name="Nouioui I."/>
        </authorList>
    </citation>
    <scope>NUCLEOTIDE SEQUENCE [LARGE SCALE GENOMIC DNA]</scope>
    <source>
        <strain evidence="3">DSM 41640</strain>
    </source>
</reference>
<dbReference type="Proteomes" id="UP001183824">
    <property type="component" value="Unassembled WGS sequence"/>
</dbReference>
<feature type="region of interest" description="Disordered" evidence="1">
    <location>
        <begin position="1"/>
        <end position="63"/>
    </location>
</feature>
<organism evidence="2 3">
    <name type="scientific">Streptomyces doebereineriae</name>
    <dbReference type="NCBI Taxonomy" id="3075528"/>
    <lineage>
        <taxon>Bacteria</taxon>
        <taxon>Bacillati</taxon>
        <taxon>Actinomycetota</taxon>
        <taxon>Actinomycetes</taxon>
        <taxon>Kitasatosporales</taxon>
        <taxon>Streptomycetaceae</taxon>
        <taxon>Streptomyces</taxon>
    </lineage>
</organism>
<evidence type="ECO:0000313" key="2">
    <source>
        <dbReference type="EMBL" id="MDT0483658.1"/>
    </source>
</evidence>
<keyword evidence="3" id="KW-1185">Reference proteome</keyword>
<dbReference type="RefSeq" id="WP_311716573.1">
    <property type="nucleotide sequence ID" value="NZ_JAVREZ010000009.1"/>
</dbReference>
<evidence type="ECO:0000256" key="1">
    <source>
        <dbReference type="SAM" id="MobiDB-lite"/>
    </source>
</evidence>
<comment type="caution">
    <text evidence="2">The sequence shown here is derived from an EMBL/GenBank/DDBJ whole genome shotgun (WGS) entry which is preliminary data.</text>
</comment>
<protein>
    <recommendedName>
        <fullName evidence="4">Excalibur calcium-binding domain-containing protein</fullName>
    </recommendedName>
</protein>
<sequence>MHHGTDLDRDGDGIGCDQPPADCVAHDEAATAEDTGKDNRATSPRPEPTVPPLRARAGSSNRP</sequence>
<evidence type="ECO:0000313" key="3">
    <source>
        <dbReference type="Proteomes" id="UP001183824"/>
    </source>
</evidence>
<evidence type="ECO:0008006" key="4">
    <source>
        <dbReference type="Google" id="ProtNLM"/>
    </source>
</evidence>
<accession>A0ABU2VE76</accession>
<gene>
    <name evidence="2" type="ORF">RNB18_26210</name>
</gene>